<dbReference type="AlphaFoldDB" id="A0A975QJV9"/>
<organism evidence="2 3">
    <name type="scientific">Nocardiopsis eucommiae</name>
    <dbReference type="NCBI Taxonomy" id="2831970"/>
    <lineage>
        <taxon>Bacteria</taxon>
        <taxon>Bacillati</taxon>
        <taxon>Actinomycetota</taxon>
        <taxon>Actinomycetes</taxon>
        <taxon>Streptosporangiales</taxon>
        <taxon>Nocardiopsidaceae</taxon>
        <taxon>Nocardiopsis</taxon>
    </lineage>
</organism>
<protein>
    <submittedName>
        <fullName evidence="2">Sigma-70 family RNA polymerase sigma factor</fullName>
    </submittedName>
</protein>
<gene>
    <name evidence="2" type="ORF">KGD82_21225</name>
</gene>
<accession>A0A975QJV9</accession>
<feature type="compositionally biased region" description="Low complexity" evidence="1">
    <location>
        <begin position="222"/>
        <end position="243"/>
    </location>
</feature>
<dbReference type="Proteomes" id="UP000682416">
    <property type="component" value="Chromosome"/>
</dbReference>
<evidence type="ECO:0000313" key="2">
    <source>
        <dbReference type="EMBL" id="QVJ00888.1"/>
    </source>
</evidence>
<sequence length="359" mass="38958">MTRGNETGVPEAETVEALYDAFAQPLFWYAWSLLGDPDQYTDDGDRPDEDPVTDAVHEAFVAGIGLESRLTDPADRGPWLFALVRTACQQRGFAPTCPYTRLATVPDEAPVARMFSRLPASHRELVELNLRHALSTSAVSRVLGLEPRICGELSRSAIRRAAEGLEELPAPEPDEDTPSGTWRTQVHQVSSALALLRPRAPRPVCATGSCTPVPHPTPPRSDPGSPRRCSRSPRTATRSTARARWARRWSRTPRRSGPSRSRSPCPAPRPADHRRPPRTRRRALPAALARPRPARRGHRHRAPTLAAARDLGPGHRGGGGGAVVVGQFGGRPHHRDRLRPGPAGAASGPVRGGGGLHRL</sequence>
<feature type="compositionally biased region" description="Basic residues" evidence="1">
    <location>
        <begin position="292"/>
        <end position="302"/>
    </location>
</feature>
<feature type="compositionally biased region" description="Basic residues" evidence="1">
    <location>
        <begin position="244"/>
        <end position="254"/>
    </location>
</feature>
<dbReference type="KEGG" id="nec:KGD82_21225"/>
<name>A0A975QJV9_9ACTN</name>
<feature type="compositionally biased region" description="Low complexity" evidence="1">
    <location>
        <begin position="340"/>
        <end position="349"/>
    </location>
</feature>
<reference evidence="2" key="1">
    <citation type="submission" date="2021-05" db="EMBL/GenBank/DDBJ databases">
        <authorList>
            <person name="Kaiqin L."/>
            <person name="Jian G."/>
        </authorList>
    </citation>
    <scope>NUCLEOTIDE SEQUENCE</scope>
    <source>
        <strain evidence="2">HDS5</strain>
    </source>
</reference>
<keyword evidence="3" id="KW-1185">Reference proteome</keyword>
<evidence type="ECO:0000313" key="3">
    <source>
        <dbReference type="Proteomes" id="UP000682416"/>
    </source>
</evidence>
<feature type="compositionally biased region" description="Low complexity" evidence="1">
    <location>
        <begin position="255"/>
        <end position="264"/>
    </location>
</feature>
<feature type="region of interest" description="Disordered" evidence="1">
    <location>
        <begin position="207"/>
        <end position="359"/>
    </location>
</feature>
<feature type="region of interest" description="Disordered" evidence="1">
    <location>
        <begin position="164"/>
        <end position="190"/>
    </location>
</feature>
<evidence type="ECO:0000256" key="1">
    <source>
        <dbReference type="SAM" id="MobiDB-lite"/>
    </source>
</evidence>
<feature type="compositionally biased region" description="Gly residues" evidence="1">
    <location>
        <begin position="314"/>
        <end position="329"/>
    </location>
</feature>
<dbReference type="EMBL" id="CP074402">
    <property type="protein sequence ID" value="QVJ00888.1"/>
    <property type="molecule type" value="Genomic_DNA"/>
</dbReference>
<proteinExistence type="predicted"/>
<feature type="compositionally biased region" description="Polar residues" evidence="1">
    <location>
        <begin position="178"/>
        <end position="190"/>
    </location>
</feature>
<feature type="compositionally biased region" description="Gly residues" evidence="1">
    <location>
        <begin position="350"/>
        <end position="359"/>
    </location>
</feature>